<reference evidence="6 7" key="1">
    <citation type="journal article" date="2019" name="Sci. Rep.">
        <title>A high-quality genome of Eragrostis curvula grass provides insights into Poaceae evolution and supports new strategies to enhance forage quality.</title>
        <authorList>
            <person name="Carballo J."/>
            <person name="Santos B.A.C.M."/>
            <person name="Zappacosta D."/>
            <person name="Garbus I."/>
            <person name="Selva J.P."/>
            <person name="Gallo C.A."/>
            <person name="Diaz A."/>
            <person name="Albertini E."/>
            <person name="Caccamo M."/>
            <person name="Echenique V."/>
        </authorList>
    </citation>
    <scope>NUCLEOTIDE SEQUENCE [LARGE SCALE GENOMIC DNA]</scope>
    <source>
        <strain evidence="7">cv. Victoria</strain>
        <tissue evidence="6">Leaf</tissue>
    </source>
</reference>
<accession>A0A5J9UQU1</accession>
<feature type="compositionally biased region" description="Basic and acidic residues" evidence="4">
    <location>
        <begin position="872"/>
        <end position="885"/>
    </location>
</feature>
<dbReference type="InterPro" id="IPR008395">
    <property type="entry name" value="Agenet-like_dom"/>
</dbReference>
<keyword evidence="1" id="KW-0813">Transport</keyword>
<evidence type="ECO:0000313" key="6">
    <source>
        <dbReference type="EMBL" id="TVU25754.1"/>
    </source>
</evidence>
<feature type="compositionally biased region" description="Basic and acidic residues" evidence="4">
    <location>
        <begin position="85"/>
        <end position="104"/>
    </location>
</feature>
<evidence type="ECO:0000313" key="7">
    <source>
        <dbReference type="Proteomes" id="UP000324897"/>
    </source>
</evidence>
<evidence type="ECO:0000256" key="2">
    <source>
        <dbReference type="ARBA" id="ARBA00022604"/>
    </source>
</evidence>
<evidence type="ECO:0000256" key="1">
    <source>
        <dbReference type="ARBA" id="ARBA00022448"/>
    </source>
</evidence>
<dbReference type="CDD" id="cd20406">
    <property type="entry name" value="Tudor_Agenet_AtDUF_rpt2_4"/>
    <property type="match status" value="1"/>
</dbReference>
<name>A0A5J9UQU1_9POAL</name>
<dbReference type="InterPro" id="IPR007930">
    <property type="entry name" value="DUF724"/>
</dbReference>
<keyword evidence="3" id="KW-0175">Coiled coil</keyword>
<dbReference type="Proteomes" id="UP000324897">
    <property type="component" value="Chromosome 2"/>
</dbReference>
<sequence length="1164" mass="128104">MGRGRPRNKRPRPDNDGGAATGEEHEEEEEPALFPVGTPVEVRSDDQGFQGSYYEATVVGHTPSGRGYVVAYATLTTQEGAGGEPLRERAAAADVRPRPPEEPRRRAFAVHETVEAFHNDGWWAGVVRRVAETTEAAPADGGGEGDTPPQPAPPRRVYTVCFPATREVLEFDEARVRPRLVFKGDRWVPAAEAEKGNPMFREGSQVEVSRSAKTFGEYWSPATVLKVIDATSFLVQYGDVREDGELVTEILDAQYVRPARNIFPMESKYRFPPFSFVEVFREGSWWPGSILEILDDKFVKKYVVKINSHETAMDDVECVDVLTVEHTLLRPRYDWHGRKWVRCLTEKQFNRGPQLTSGKRPISAACLSSNDIDNVAAAASCTRDESVSSIKENMNNADIVLHAVCPDPLVCNENIQVQQKQSSYLEESVKQQNSVLALKSPLALPSQLSMTGFGHLKYDPNLFRSSQLQLPPPRMVPMSSVPQTGGFQASLFGAFGQLRPLPRGPALGIQSVNPYFGSIAASKKAFTVHEEQPTDKGYYLMANPEQNFNAGSSTGTDLPRKRKECVLSGTQEDLGGTPDNVLKKKRIVDKSAEETSHSVASSEDQMRTKSDCGKELPNAATHPLSETNTVTIIDSTPEKDNKGSQEKSIFLRESSVVDEVIPSGIPLVTDELHQGDYIGTVRPGANEVSVLSENLVLSVVTLDKPCEANALPSDSSTHQYRKATEAQNSEISMEQETVEEFCQQALIVANDATVDLLPSEKSCETTRNGHQVHDDNMEAMVECTTCCVFPTENVSTMAVPMSSDVVPNLLPSSENCDANKKLDMGLADSHGSKVGLTCNDMPEILCASAEGPTSLHDHMGDASVKQSSTKKSQRDEQHGVPDKDCSTPMVEFAVGSSQSTDKSALTQLSSADMSSSTEVENGNRLIEPKDAGSTPMSKYVPCRTRDSCCPLLQRSLDVHKSILADRPSESLAVENLPFVKTSPMWAHIEAMEIFSKVPQRPNFHQFQQLVPELREGMALGLMLSFASLADSINQLNIQDENSLFEEKMEGLSSLEAHGFDVTHLRSHLETQLHMKKSRAAELQDAIKKLEEKIAQEETVDRQLSTQISTLNSTICQLELHTNLLRGITQTAVSQKINCAWEISRLKTELKHLFLSAQKGFAAPR</sequence>
<dbReference type="Gramene" id="TVU25754">
    <property type="protein sequence ID" value="TVU25754"/>
    <property type="gene ID" value="EJB05_28261"/>
</dbReference>
<feature type="region of interest" description="Disordered" evidence="4">
    <location>
        <begin position="1"/>
        <end position="34"/>
    </location>
</feature>
<dbReference type="Pfam" id="PF05266">
    <property type="entry name" value="DUF724"/>
    <property type="match status" value="1"/>
</dbReference>
<keyword evidence="7" id="KW-1185">Reference proteome</keyword>
<comment type="caution">
    <text evidence="6">The sequence shown here is derived from an EMBL/GenBank/DDBJ whole genome shotgun (WGS) entry which is preliminary data.</text>
</comment>
<dbReference type="AlphaFoldDB" id="A0A5J9UQU1"/>
<feature type="domain" description="Agenet" evidence="5">
    <location>
        <begin position="269"/>
        <end position="337"/>
    </location>
</feature>
<feature type="compositionally biased region" description="Polar residues" evidence="4">
    <location>
        <begin position="895"/>
        <end position="920"/>
    </location>
</feature>
<evidence type="ECO:0000256" key="4">
    <source>
        <dbReference type="SAM" id="MobiDB-lite"/>
    </source>
</evidence>
<feature type="compositionally biased region" description="Basic and acidic residues" evidence="4">
    <location>
        <begin position="604"/>
        <end position="614"/>
    </location>
</feature>
<feature type="region of interest" description="Disordered" evidence="4">
    <location>
        <begin position="851"/>
        <end position="920"/>
    </location>
</feature>
<feature type="compositionally biased region" description="Basic residues" evidence="4">
    <location>
        <begin position="1"/>
        <end position="10"/>
    </location>
</feature>
<keyword evidence="2" id="KW-0341">Growth regulation</keyword>
<dbReference type="PANTHER" id="PTHR31917:SF147">
    <property type="entry name" value="AGENET DOMAIN-CONTAINING PROTEIN"/>
    <property type="match status" value="1"/>
</dbReference>
<feature type="non-terminal residue" evidence="6">
    <location>
        <position position="1"/>
    </location>
</feature>
<dbReference type="SMART" id="SM00743">
    <property type="entry name" value="Agenet"/>
    <property type="match status" value="4"/>
</dbReference>
<feature type="domain" description="Agenet" evidence="5">
    <location>
        <begin position="106"/>
        <end position="184"/>
    </location>
</feature>
<feature type="domain" description="Agenet" evidence="5">
    <location>
        <begin position="32"/>
        <end position="103"/>
    </location>
</feature>
<feature type="region of interest" description="Disordered" evidence="4">
    <location>
        <begin position="588"/>
        <end position="621"/>
    </location>
</feature>
<dbReference type="EMBL" id="RWGY01000013">
    <property type="protein sequence ID" value="TVU25754.1"/>
    <property type="molecule type" value="Genomic_DNA"/>
</dbReference>
<dbReference type="InterPro" id="IPR014002">
    <property type="entry name" value="Agenet_dom_plant"/>
</dbReference>
<feature type="region of interest" description="Disordered" evidence="4">
    <location>
        <begin position="135"/>
        <end position="154"/>
    </location>
</feature>
<gene>
    <name evidence="6" type="ORF">EJB05_28261</name>
</gene>
<dbReference type="PANTHER" id="PTHR31917">
    <property type="entry name" value="AGENET DOMAIN-CONTAINING PROTEIN-RELATED"/>
    <property type="match status" value="1"/>
</dbReference>
<feature type="region of interest" description="Disordered" evidence="4">
    <location>
        <begin position="80"/>
        <end position="104"/>
    </location>
</feature>
<feature type="coiled-coil region" evidence="3">
    <location>
        <begin position="1072"/>
        <end position="1106"/>
    </location>
</feature>
<proteinExistence type="predicted"/>
<dbReference type="Pfam" id="PF05641">
    <property type="entry name" value="Agenet"/>
    <property type="match status" value="2"/>
</dbReference>
<evidence type="ECO:0000259" key="5">
    <source>
        <dbReference type="SMART" id="SM00743"/>
    </source>
</evidence>
<protein>
    <recommendedName>
        <fullName evidence="5">Agenet domain-containing protein</fullName>
    </recommendedName>
</protein>
<organism evidence="6 7">
    <name type="scientific">Eragrostis curvula</name>
    <name type="common">weeping love grass</name>
    <dbReference type="NCBI Taxonomy" id="38414"/>
    <lineage>
        <taxon>Eukaryota</taxon>
        <taxon>Viridiplantae</taxon>
        <taxon>Streptophyta</taxon>
        <taxon>Embryophyta</taxon>
        <taxon>Tracheophyta</taxon>
        <taxon>Spermatophyta</taxon>
        <taxon>Magnoliopsida</taxon>
        <taxon>Liliopsida</taxon>
        <taxon>Poales</taxon>
        <taxon>Poaceae</taxon>
        <taxon>PACMAD clade</taxon>
        <taxon>Chloridoideae</taxon>
        <taxon>Eragrostideae</taxon>
        <taxon>Eragrostidinae</taxon>
        <taxon>Eragrostis</taxon>
    </lineage>
</organism>
<feature type="domain" description="Agenet" evidence="5">
    <location>
        <begin position="198"/>
        <end position="261"/>
    </location>
</feature>
<dbReference type="OrthoDB" id="938602at2759"/>
<evidence type="ECO:0000256" key="3">
    <source>
        <dbReference type="SAM" id="Coils"/>
    </source>
</evidence>